<evidence type="ECO:0000256" key="3">
    <source>
        <dbReference type="ARBA" id="ARBA00022454"/>
    </source>
</evidence>
<dbReference type="InterPro" id="IPR038275">
    <property type="entry name" value="Nuf2_N_sf"/>
</dbReference>
<comment type="subcellular location">
    <subcellularLocation>
        <location evidence="1">Chromosome</location>
        <location evidence="1">Centromere</location>
    </subcellularLocation>
</comment>
<dbReference type="OMA" id="QFDVAPF"/>
<dbReference type="EMBL" id="GL379805">
    <property type="protein sequence ID" value="EGT39851.1"/>
    <property type="molecule type" value="Genomic_DNA"/>
</dbReference>
<protein>
    <submittedName>
        <fullName evidence="11">CBN-HIM-10 protein</fullName>
    </submittedName>
</protein>
<dbReference type="AlphaFoldDB" id="G0MPD3"/>
<organism evidence="12">
    <name type="scientific">Caenorhabditis brenneri</name>
    <name type="common">Nematode worm</name>
    <dbReference type="NCBI Taxonomy" id="135651"/>
    <lineage>
        <taxon>Eukaryota</taxon>
        <taxon>Metazoa</taxon>
        <taxon>Ecdysozoa</taxon>
        <taxon>Nematoda</taxon>
        <taxon>Chromadorea</taxon>
        <taxon>Rhabditida</taxon>
        <taxon>Rhabditina</taxon>
        <taxon>Rhabditomorpha</taxon>
        <taxon>Rhabditoidea</taxon>
        <taxon>Rhabditidae</taxon>
        <taxon>Peloderinae</taxon>
        <taxon>Caenorhabditis</taxon>
    </lineage>
</organism>
<keyword evidence="4" id="KW-0132">Cell division</keyword>
<reference evidence="12" key="1">
    <citation type="submission" date="2011-07" db="EMBL/GenBank/DDBJ databases">
        <authorList>
            <consortium name="Caenorhabditis brenneri Sequencing and Analysis Consortium"/>
            <person name="Wilson R.K."/>
        </authorList>
    </citation>
    <scope>NUCLEOTIDE SEQUENCE [LARGE SCALE GENOMIC DNA]</scope>
    <source>
        <strain evidence="12">PB2801</strain>
    </source>
</reference>
<dbReference type="GO" id="GO:0051301">
    <property type="term" value="P:cell division"/>
    <property type="evidence" value="ECO:0007669"/>
    <property type="project" value="UniProtKB-KW"/>
</dbReference>
<dbReference type="InParanoid" id="G0MPD3"/>
<name>G0MPD3_CAEBE</name>
<dbReference type="GO" id="GO:0008608">
    <property type="term" value="P:attachment of spindle microtubules to kinetochore"/>
    <property type="evidence" value="ECO:0007669"/>
    <property type="project" value="EnsemblMetazoa"/>
</dbReference>
<keyword evidence="7" id="KW-0131">Cell cycle</keyword>
<evidence type="ECO:0000256" key="1">
    <source>
        <dbReference type="ARBA" id="ARBA00004584"/>
    </source>
</evidence>
<evidence type="ECO:0000256" key="7">
    <source>
        <dbReference type="ARBA" id="ARBA00023306"/>
    </source>
</evidence>
<evidence type="ECO:0000256" key="4">
    <source>
        <dbReference type="ARBA" id="ARBA00022618"/>
    </source>
</evidence>
<keyword evidence="6 9" id="KW-0175">Coiled coil</keyword>
<dbReference type="HOGENOM" id="CLU_028990_0_0_1"/>
<dbReference type="GO" id="GO:0051383">
    <property type="term" value="P:kinetochore organization"/>
    <property type="evidence" value="ECO:0007669"/>
    <property type="project" value="EnsemblMetazoa"/>
</dbReference>
<accession>G0MPD3</accession>
<dbReference type="Gene3D" id="1.20.58.70">
    <property type="match status" value="1"/>
</dbReference>
<dbReference type="Gene3D" id="1.10.418.60">
    <property type="entry name" value="Ncd80 complex, Nuf2 subunit"/>
    <property type="match status" value="1"/>
</dbReference>
<dbReference type="GO" id="GO:0005874">
    <property type="term" value="C:microtubule"/>
    <property type="evidence" value="ECO:0007669"/>
    <property type="project" value="EnsemblMetazoa"/>
</dbReference>
<dbReference type="FunCoup" id="G0MPD3">
    <property type="interactions" value="1765"/>
</dbReference>
<dbReference type="InterPro" id="IPR005549">
    <property type="entry name" value="Kinetochore_Nuf2_N"/>
</dbReference>
<dbReference type="GO" id="GO:0000070">
    <property type="term" value="P:mitotic sister chromatid segregation"/>
    <property type="evidence" value="ECO:0007669"/>
    <property type="project" value="EnsemblMetazoa"/>
</dbReference>
<dbReference type="OrthoDB" id="5801951at2759"/>
<comment type="similarity">
    <text evidence="2">Belongs to the NUF2 family.</text>
</comment>
<dbReference type="GO" id="GO:0031262">
    <property type="term" value="C:Ndc80 complex"/>
    <property type="evidence" value="ECO:0007669"/>
    <property type="project" value="EnsemblMetazoa"/>
</dbReference>
<keyword evidence="3" id="KW-0158">Chromosome</keyword>
<dbReference type="GO" id="GO:0007052">
    <property type="term" value="P:mitotic spindle organization"/>
    <property type="evidence" value="ECO:0007669"/>
    <property type="project" value="EnsemblMetazoa"/>
</dbReference>
<evidence type="ECO:0000256" key="5">
    <source>
        <dbReference type="ARBA" id="ARBA00022776"/>
    </source>
</evidence>
<dbReference type="STRING" id="135651.G0MPD3"/>
<keyword evidence="8" id="KW-0137">Centromere</keyword>
<proteinExistence type="inferred from homology"/>
<sequence>MQHQKQVILISYDQRTIARSLSLKLQLGLTGESITSPTAETSQQIFTQFARIILNVPEHSLTTLPMSAGADHDNDLHRKSIPLIIVYQSMKAFIEDNSGGKLSLSMCDLVNPSKDPQKFKRLTSFLHDFIRLHEYASPIFNEICEEFSDQKQEMELIKEELAAAEKRKNDLVAKQASRKRRENELMKNHNELKTELNNVVNQYMKNSELSNEIDKQTEEACRQVEEVERETITGKKTIEYLTEEVLSSPEELKQEMAQRKKHIEELKECLKISKQALQLKQEARDICINAEKNVPVVTEKIEVWAEVRDDILDLMDSVEENVRKLNEMQEDLALTANKKAKANEQMVEQSQMHEQLRKEHLQRTQELQANIEEITRKIAGLGKNQPEVSRENSKKQQELIAVKNAHSETVAKIINSIQDSVSKFQKLEQQFRETQKSALEKRNAVQRANDRLRAACVGRLPSDYTFSTSSLCDSENHDPLSPIAPADFNVFK</sequence>
<dbReference type="Pfam" id="PF03800">
    <property type="entry name" value="Nuf2"/>
    <property type="match status" value="1"/>
</dbReference>
<evidence type="ECO:0000313" key="11">
    <source>
        <dbReference type="EMBL" id="EGT39851.1"/>
    </source>
</evidence>
<dbReference type="GO" id="GO:0045132">
    <property type="term" value="P:meiotic chromosome segregation"/>
    <property type="evidence" value="ECO:0007669"/>
    <property type="project" value="EnsemblMetazoa"/>
</dbReference>
<feature type="coiled-coil region" evidence="9">
    <location>
        <begin position="144"/>
        <end position="230"/>
    </location>
</feature>
<evidence type="ECO:0000256" key="9">
    <source>
        <dbReference type="SAM" id="Coils"/>
    </source>
</evidence>
<dbReference type="Proteomes" id="UP000008068">
    <property type="component" value="Unassembled WGS sequence"/>
</dbReference>
<feature type="domain" description="Kinetochore protein Nuf2 N-terminal" evidence="10">
    <location>
        <begin position="9"/>
        <end position="147"/>
    </location>
</feature>
<keyword evidence="5" id="KW-0498">Mitosis</keyword>
<keyword evidence="12" id="KW-1185">Reference proteome</keyword>
<evidence type="ECO:0000256" key="8">
    <source>
        <dbReference type="ARBA" id="ARBA00023328"/>
    </source>
</evidence>
<gene>
    <name evidence="11" type="primary">Cbn-him-10</name>
    <name evidence="11" type="ORF">CAEBREN_15405</name>
</gene>
<feature type="coiled-coil region" evidence="9">
    <location>
        <begin position="308"/>
        <end position="384"/>
    </location>
</feature>
<evidence type="ECO:0000256" key="2">
    <source>
        <dbReference type="ARBA" id="ARBA00005498"/>
    </source>
</evidence>
<evidence type="ECO:0000256" key="6">
    <source>
        <dbReference type="ARBA" id="ARBA00023054"/>
    </source>
</evidence>
<evidence type="ECO:0000259" key="10">
    <source>
        <dbReference type="Pfam" id="PF03800"/>
    </source>
</evidence>
<dbReference type="eggNOG" id="ENOG502SZZC">
    <property type="taxonomic scope" value="Eukaryota"/>
</dbReference>
<evidence type="ECO:0000313" key="12">
    <source>
        <dbReference type="Proteomes" id="UP000008068"/>
    </source>
</evidence>
<dbReference type="GO" id="GO:0044877">
    <property type="term" value="F:protein-containing complex binding"/>
    <property type="evidence" value="ECO:0007669"/>
    <property type="project" value="EnsemblMetazoa"/>
</dbReference>